<evidence type="ECO:0000256" key="1">
    <source>
        <dbReference type="ARBA" id="ARBA00004141"/>
    </source>
</evidence>
<evidence type="ECO:0000256" key="4">
    <source>
        <dbReference type="ARBA" id="ARBA00023136"/>
    </source>
</evidence>
<evidence type="ECO:0000256" key="5">
    <source>
        <dbReference type="SAM" id="Phobius"/>
    </source>
</evidence>
<gene>
    <name evidence="6" type="ORF">BDV27DRAFT_143400</name>
</gene>
<feature type="transmembrane region" description="Helical" evidence="5">
    <location>
        <begin position="216"/>
        <end position="237"/>
    </location>
</feature>
<evidence type="ECO:0000256" key="3">
    <source>
        <dbReference type="ARBA" id="ARBA00022989"/>
    </source>
</evidence>
<feature type="transmembrane region" description="Helical" evidence="5">
    <location>
        <begin position="38"/>
        <end position="59"/>
    </location>
</feature>
<dbReference type="EMBL" id="ML737608">
    <property type="protein sequence ID" value="KAE8366778.1"/>
    <property type="molecule type" value="Genomic_DNA"/>
</dbReference>
<feature type="transmembrane region" description="Helical" evidence="5">
    <location>
        <begin position="182"/>
        <end position="201"/>
    </location>
</feature>
<reference evidence="6 7" key="1">
    <citation type="submission" date="2019-04" db="EMBL/GenBank/DDBJ databases">
        <title>Friends and foes A comparative genomics studyof 23 Aspergillus species from section Flavi.</title>
        <authorList>
            <consortium name="DOE Joint Genome Institute"/>
            <person name="Kjaerbolling I."/>
            <person name="Vesth T."/>
            <person name="Frisvad J.C."/>
            <person name="Nybo J.L."/>
            <person name="Theobald S."/>
            <person name="Kildgaard S."/>
            <person name="Isbrandt T."/>
            <person name="Kuo A."/>
            <person name="Sato A."/>
            <person name="Lyhne E.K."/>
            <person name="Kogle M.E."/>
            <person name="Wiebenga A."/>
            <person name="Kun R.S."/>
            <person name="Lubbers R.J."/>
            <person name="Makela M.R."/>
            <person name="Barry K."/>
            <person name="Chovatia M."/>
            <person name="Clum A."/>
            <person name="Daum C."/>
            <person name="Haridas S."/>
            <person name="He G."/>
            <person name="LaButti K."/>
            <person name="Lipzen A."/>
            <person name="Mondo S."/>
            <person name="Riley R."/>
            <person name="Salamov A."/>
            <person name="Simmons B.A."/>
            <person name="Magnuson J.K."/>
            <person name="Henrissat B."/>
            <person name="Mortensen U.H."/>
            <person name="Larsen T.O."/>
            <person name="Devries R.P."/>
            <person name="Grigoriev I.V."/>
            <person name="Machida M."/>
            <person name="Baker S.E."/>
            <person name="Andersen M.R."/>
        </authorList>
    </citation>
    <scope>NUCLEOTIDE SEQUENCE [LARGE SCALE GENOMIC DNA]</scope>
    <source>
        <strain evidence="6 7">CBS 763.97</strain>
    </source>
</reference>
<dbReference type="PANTHER" id="PTHR31465:SF1">
    <property type="entry name" value="PROTEIN RTA1-RELATED"/>
    <property type="match status" value="1"/>
</dbReference>
<accession>A0A5N7ABS8</accession>
<dbReference type="Proteomes" id="UP000326268">
    <property type="component" value="Unassembled WGS sequence"/>
</dbReference>
<dbReference type="InterPro" id="IPR007568">
    <property type="entry name" value="RTA1"/>
</dbReference>
<feature type="transmembrane region" description="Helical" evidence="5">
    <location>
        <begin position="137"/>
        <end position="161"/>
    </location>
</feature>
<dbReference type="GeneID" id="43654537"/>
<organism evidence="6 7">
    <name type="scientific">Aspergillus caelatus</name>
    <dbReference type="NCBI Taxonomy" id="61420"/>
    <lineage>
        <taxon>Eukaryota</taxon>
        <taxon>Fungi</taxon>
        <taxon>Dikarya</taxon>
        <taxon>Ascomycota</taxon>
        <taxon>Pezizomycotina</taxon>
        <taxon>Eurotiomycetes</taxon>
        <taxon>Eurotiomycetidae</taxon>
        <taxon>Eurotiales</taxon>
        <taxon>Aspergillaceae</taxon>
        <taxon>Aspergillus</taxon>
        <taxon>Aspergillus subgen. Circumdati</taxon>
    </lineage>
</organism>
<name>A0A5N7ABS8_9EURO</name>
<feature type="transmembrane region" description="Helical" evidence="5">
    <location>
        <begin position="71"/>
        <end position="93"/>
    </location>
</feature>
<dbReference type="AlphaFoldDB" id="A0A5N7ABS8"/>
<dbReference type="PANTHER" id="PTHR31465">
    <property type="entry name" value="PROTEIN RTA1-RELATED"/>
    <property type="match status" value="1"/>
</dbReference>
<evidence type="ECO:0000256" key="2">
    <source>
        <dbReference type="ARBA" id="ARBA00022692"/>
    </source>
</evidence>
<dbReference type="OrthoDB" id="3358017at2759"/>
<evidence type="ECO:0000313" key="6">
    <source>
        <dbReference type="EMBL" id="KAE8366778.1"/>
    </source>
</evidence>
<protein>
    <submittedName>
        <fullName evidence="6">RTA1 like protein</fullName>
    </submittedName>
</protein>
<keyword evidence="7" id="KW-1185">Reference proteome</keyword>
<comment type="subcellular location">
    <subcellularLocation>
        <location evidence="1">Membrane</location>
        <topology evidence="1">Multi-pass membrane protein</topology>
    </subcellularLocation>
</comment>
<feature type="transmembrane region" description="Helical" evidence="5">
    <location>
        <begin position="105"/>
        <end position="125"/>
    </location>
</feature>
<dbReference type="Pfam" id="PF04479">
    <property type="entry name" value="RTA1"/>
    <property type="match status" value="1"/>
</dbReference>
<evidence type="ECO:0000313" key="7">
    <source>
        <dbReference type="Proteomes" id="UP000326268"/>
    </source>
</evidence>
<keyword evidence="2 5" id="KW-0812">Transmembrane</keyword>
<feature type="transmembrane region" description="Helical" evidence="5">
    <location>
        <begin position="6"/>
        <end position="26"/>
    </location>
</feature>
<dbReference type="GO" id="GO:0016020">
    <property type="term" value="C:membrane"/>
    <property type="evidence" value="ECO:0007669"/>
    <property type="project" value="UniProtKB-SubCell"/>
</dbReference>
<keyword evidence="3 5" id="KW-1133">Transmembrane helix</keyword>
<keyword evidence="4 5" id="KW-0472">Membrane</keyword>
<proteinExistence type="predicted"/>
<sequence length="245" mass="27500">MGLYDYVPSFAGAVTFAVLFSLTTVVHAAQLWRSRAGFLIPFLVGGLFEVFGYITRAFSAHQAPNYASAPAIAQTLLILVAPSLFAASIYMVFGRIIVWSEGELLPLFGPAGLPKCFSSVILSLFCSRGCFTSGERLIKIGLVMQVIFFGLFLFCAAFFHFRIRRHIATHKPSYATPWQSHLLVLYIASVMVFVRSSFRLAEYVGGQGDVLLQHEYYIWIFDTTLMSLTMLLFNVFYPLTYICWS</sequence>
<dbReference type="RefSeq" id="XP_031929859.1">
    <property type="nucleotide sequence ID" value="XM_032070091.1"/>
</dbReference>